<dbReference type="EMBL" id="CAJNDS010001407">
    <property type="protein sequence ID" value="CAE7258286.1"/>
    <property type="molecule type" value="Genomic_DNA"/>
</dbReference>
<evidence type="ECO:0000313" key="2">
    <source>
        <dbReference type="Proteomes" id="UP000604046"/>
    </source>
</evidence>
<name>A0A812MLJ9_9DINO</name>
<reference evidence="1" key="1">
    <citation type="submission" date="2021-02" db="EMBL/GenBank/DDBJ databases">
        <authorList>
            <person name="Dougan E. K."/>
            <person name="Rhodes N."/>
            <person name="Thang M."/>
            <person name="Chan C."/>
        </authorList>
    </citation>
    <scope>NUCLEOTIDE SEQUENCE</scope>
</reference>
<accession>A0A812MLJ9</accession>
<evidence type="ECO:0000313" key="1">
    <source>
        <dbReference type="EMBL" id="CAE7258286.1"/>
    </source>
</evidence>
<comment type="caution">
    <text evidence="1">The sequence shown here is derived from an EMBL/GenBank/DDBJ whole genome shotgun (WGS) entry which is preliminary data.</text>
</comment>
<organism evidence="1 2">
    <name type="scientific">Symbiodinium natans</name>
    <dbReference type="NCBI Taxonomy" id="878477"/>
    <lineage>
        <taxon>Eukaryota</taxon>
        <taxon>Sar</taxon>
        <taxon>Alveolata</taxon>
        <taxon>Dinophyceae</taxon>
        <taxon>Suessiales</taxon>
        <taxon>Symbiodiniaceae</taxon>
        <taxon>Symbiodinium</taxon>
    </lineage>
</organism>
<sequence length="61" mass="6767">MLAVDIAGVTGVMLLQHALLRQLIALWPQARDLDVKERQQMANRLMLIVAPPSMVALSIVF</sequence>
<keyword evidence="2" id="KW-1185">Reference proteome</keyword>
<dbReference type="Proteomes" id="UP000604046">
    <property type="component" value="Unassembled WGS sequence"/>
</dbReference>
<feature type="non-terminal residue" evidence="1">
    <location>
        <position position="61"/>
    </location>
</feature>
<proteinExistence type="predicted"/>
<gene>
    <name evidence="1" type="ORF">SNAT2548_LOCUS13415</name>
</gene>
<protein>
    <submittedName>
        <fullName evidence="1">Uncharacterized protein</fullName>
    </submittedName>
</protein>
<dbReference type="AlphaFoldDB" id="A0A812MLJ9"/>